<evidence type="ECO:0000259" key="1">
    <source>
        <dbReference type="SMART" id="SM00829"/>
    </source>
</evidence>
<evidence type="ECO:0000313" key="2">
    <source>
        <dbReference type="EMBL" id="GLI29777.1"/>
    </source>
</evidence>
<dbReference type="Pfam" id="PF08240">
    <property type="entry name" value="ADH_N"/>
    <property type="match status" value="1"/>
</dbReference>
<organism evidence="2 3">
    <name type="scientific">Brachybacterium conglomeratum</name>
    <dbReference type="NCBI Taxonomy" id="47846"/>
    <lineage>
        <taxon>Bacteria</taxon>
        <taxon>Bacillati</taxon>
        <taxon>Actinomycetota</taxon>
        <taxon>Actinomycetes</taxon>
        <taxon>Micrococcales</taxon>
        <taxon>Dermabacteraceae</taxon>
        <taxon>Brachybacterium</taxon>
    </lineage>
</organism>
<keyword evidence="3" id="KW-1185">Reference proteome</keyword>
<dbReference type="InterPro" id="IPR036291">
    <property type="entry name" value="NAD(P)-bd_dom_sf"/>
</dbReference>
<dbReference type="Pfam" id="PF13602">
    <property type="entry name" value="ADH_zinc_N_2"/>
    <property type="match status" value="1"/>
</dbReference>
<proteinExistence type="predicted"/>
<reference evidence="2" key="1">
    <citation type="submission" date="2022-12" db="EMBL/GenBank/DDBJ databases">
        <title>Reference genome sequencing for broad-spectrum identification of bacterial and archaeal isolates by mass spectrometry.</title>
        <authorList>
            <person name="Sekiguchi Y."/>
            <person name="Tourlousse D.M."/>
        </authorList>
    </citation>
    <scope>NUCLEOTIDE SEQUENCE</scope>
    <source>
        <strain evidence="2">5-2</strain>
    </source>
</reference>
<dbReference type="Gene3D" id="3.90.180.10">
    <property type="entry name" value="Medium-chain alcohol dehydrogenases, catalytic domain"/>
    <property type="match status" value="1"/>
</dbReference>
<evidence type="ECO:0000313" key="3">
    <source>
        <dbReference type="Proteomes" id="UP001144451"/>
    </source>
</evidence>
<dbReference type="SUPFAM" id="SSF51735">
    <property type="entry name" value="NAD(P)-binding Rossmann-fold domains"/>
    <property type="match status" value="1"/>
</dbReference>
<name>A0ABQ5RDS8_9MICO</name>
<dbReference type="PANTHER" id="PTHR44013:SF1">
    <property type="entry name" value="ZINC-TYPE ALCOHOL DEHYDROGENASE-LIKE PROTEIN C16A3.02C"/>
    <property type="match status" value="1"/>
</dbReference>
<dbReference type="CDD" id="cd05289">
    <property type="entry name" value="MDR_like_2"/>
    <property type="match status" value="1"/>
</dbReference>
<dbReference type="SMART" id="SM00829">
    <property type="entry name" value="PKS_ER"/>
    <property type="match status" value="1"/>
</dbReference>
<accession>A0ABQ5RDS8</accession>
<dbReference type="InterPro" id="IPR011032">
    <property type="entry name" value="GroES-like_sf"/>
</dbReference>
<dbReference type="InterPro" id="IPR052733">
    <property type="entry name" value="Chloroplast_QOR"/>
</dbReference>
<dbReference type="Proteomes" id="UP001144451">
    <property type="component" value="Unassembled WGS sequence"/>
</dbReference>
<protein>
    <submittedName>
        <fullName evidence="2">Oxidoreductase</fullName>
    </submittedName>
</protein>
<comment type="caution">
    <text evidence="2">The sequence shown here is derived from an EMBL/GenBank/DDBJ whole genome shotgun (WGS) entry which is preliminary data.</text>
</comment>
<dbReference type="Gene3D" id="3.40.50.720">
    <property type="entry name" value="NAD(P)-binding Rossmann-like Domain"/>
    <property type="match status" value="1"/>
</dbReference>
<dbReference type="InterPro" id="IPR020843">
    <property type="entry name" value="ER"/>
</dbReference>
<dbReference type="PANTHER" id="PTHR44013">
    <property type="entry name" value="ZINC-TYPE ALCOHOL DEHYDROGENASE-LIKE PROTEIN C16A3.02C"/>
    <property type="match status" value="1"/>
</dbReference>
<gene>
    <name evidence="2" type="ORF">BCONGLO52_06180</name>
</gene>
<feature type="domain" description="Enoyl reductase (ER)" evidence="1">
    <location>
        <begin position="14"/>
        <end position="307"/>
    </location>
</feature>
<dbReference type="EMBL" id="BSDQ01000001">
    <property type="protein sequence ID" value="GLI29777.1"/>
    <property type="molecule type" value="Genomic_DNA"/>
</dbReference>
<dbReference type="InterPro" id="IPR013154">
    <property type="entry name" value="ADH-like_N"/>
</dbReference>
<sequence length="310" mass="31986">MHTLMKAITYSSYGGPEVLTLSELEDPKVGPGEILVDVRAAGVNPVDWKVMSGGLDPLMTTTFPVIPGWDVAGVVAAVGLDVPEFSVGDAVMAYARKDWVQAGSFAEKMTVPVRAAARKPDSLSFAQAGALPLAGLTAHQSLHRLGLTAGQTVLVHGANGGVGSFAVQIAAAAGARVIGTASERNHERLRGLGAEPVEYGEGLVGRVREHAPEGVDLVVDYVGGVLEQTLAVLKDGGRHASIADGSVVGSGGEYLWVRPDAADLAALGELAEAGDLRIDVERAFPLAEAADAFRASMEGHARGKIVLTVG</sequence>
<dbReference type="SUPFAM" id="SSF50129">
    <property type="entry name" value="GroES-like"/>
    <property type="match status" value="1"/>
</dbReference>